<evidence type="ECO:0000259" key="8">
    <source>
        <dbReference type="Pfam" id="PF06429"/>
    </source>
</evidence>
<comment type="similarity">
    <text evidence="2 6">Belongs to the flagella basal body rod proteins family.</text>
</comment>
<organism evidence="10 11">
    <name type="scientific">Erythrobacter aureus</name>
    <dbReference type="NCBI Taxonomy" id="2182384"/>
    <lineage>
        <taxon>Bacteria</taxon>
        <taxon>Pseudomonadati</taxon>
        <taxon>Pseudomonadota</taxon>
        <taxon>Alphaproteobacteria</taxon>
        <taxon>Sphingomonadales</taxon>
        <taxon>Erythrobacteraceae</taxon>
        <taxon>Erythrobacter/Porphyrobacter group</taxon>
        <taxon>Erythrobacter</taxon>
    </lineage>
</organism>
<dbReference type="NCBIfam" id="TIGR03506">
    <property type="entry name" value="FlgEFG_subfam"/>
    <property type="match status" value="1"/>
</dbReference>
<protein>
    <recommendedName>
        <fullName evidence="5 6">Flagellar basal-body rod protein FlgF</fullName>
    </recommendedName>
</protein>
<evidence type="ECO:0000259" key="9">
    <source>
        <dbReference type="Pfam" id="PF22692"/>
    </source>
</evidence>
<comment type="subunit">
    <text evidence="4 6">The basal body constitutes a major portion of the flagellar organelle and consists of five rings (E,L,P,S, and M) mounted on a central rod. The rod consists of about 26 subunits of FlgG in the distal portion, and FlgB, FlgC and FlgF are thought to build up the proximal portion of the rod with about 6 subunits each.</text>
</comment>
<comment type="subcellular location">
    <subcellularLocation>
        <location evidence="1 6">Bacterial flagellum basal body</location>
    </subcellularLocation>
</comment>
<evidence type="ECO:0000313" key="11">
    <source>
        <dbReference type="Proteomes" id="UP000254508"/>
    </source>
</evidence>
<keyword evidence="10" id="KW-0282">Flagellum</keyword>
<name>A0A345YJN9_9SPHN</name>
<dbReference type="InterPro" id="IPR010930">
    <property type="entry name" value="Flg_bb/hook_C_dom"/>
</dbReference>
<geneLocation type="plasmid" evidence="10 11">
    <name>unnamed</name>
</geneLocation>
<dbReference type="InterPro" id="IPR001444">
    <property type="entry name" value="Flag_bb_rod_N"/>
</dbReference>
<gene>
    <name evidence="10" type="ORF">DVR09_16965</name>
</gene>
<reference evidence="10 11" key="1">
    <citation type="submission" date="2018-07" db="EMBL/GenBank/DDBJ databases">
        <title>Genome sequence of Erythrobacter strain YH-07, an antagonistic bacterium isolated from Yellow Sea.</title>
        <authorList>
            <person name="Tang T."/>
            <person name="Liu Q."/>
            <person name="Sun X."/>
        </authorList>
    </citation>
    <scope>NUCLEOTIDE SEQUENCE [LARGE SCALE GENOMIC DNA]</scope>
    <source>
        <strain evidence="10 11">YH-07</strain>
        <plasmid evidence="10 11">unnamed</plasmid>
    </source>
</reference>
<dbReference type="GO" id="GO:0071978">
    <property type="term" value="P:bacterial-type flagellum-dependent swarming motility"/>
    <property type="evidence" value="ECO:0007669"/>
    <property type="project" value="TreeGrafter"/>
</dbReference>
<feature type="domain" description="Flagellar hook protein FlgE/F/G-like D1" evidence="9">
    <location>
        <begin position="86"/>
        <end position="154"/>
    </location>
</feature>
<dbReference type="InterPro" id="IPR053967">
    <property type="entry name" value="LlgE_F_G-like_D1"/>
</dbReference>
<dbReference type="Pfam" id="PF22692">
    <property type="entry name" value="LlgE_F_G_D1"/>
    <property type="match status" value="1"/>
</dbReference>
<dbReference type="GO" id="GO:0030694">
    <property type="term" value="C:bacterial-type flagellum basal body, rod"/>
    <property type="evidence" value="ECO:0007669"/>
    <property type="project" value="UniProtKB-UniRule"/>
</dbReference>
<dbReference type="AlphaFoldDB" id="A0A345YJN9"/>
<dbReference type="Proteomes" id="UP000254508">
    <property type="component" value="Plasmid unnamed"/>
</dbReference>
<evidence type="ECO:0000313" key="10">
    <source>
        <dbReference type="EMBL" id="AXK44141.1"/>
    </source>
</evidence>
<feature type="domain" description="Flagellar basal-body/hook protein C-terminal" evidence="8">
    <location>
        <begin position="198"/>
        <end position="241"/>
    </location>
</feature>
<evidence type="ECO:0000256" key="6">
    <source>
        <dbReference type="RuleBase" id="RU362116"/>
    </source>
</evidence>
<keyword evidence="11" id="KW-1185">Reference proteome</keyword>
<evidence type="ECO:0000256" key="1">
    <source>
        <dbReference type="ARBA" id="ARBA00004117"/>
    </source>
</evidence>
<keyword evidence="3 6" id="KW-0975">Bacterial flagellum</keyword>
<evidence type="ECO:0000256" key="5">
    <source>
        <dbReference type="ARBA" id="ARBA00040228"/>
    </source>
</evidence>
<evidence type="ECO:0000256" key="4">
    <source>
        <dbReference type="ARBA" id="ARBA00038560"/>
    </source>
</evidence>
<evidence type="ECO:0000256" key="3">
    <source>
        <dbReference type="ARBA" id="ARBA00023143"/>
    </source>
</evidence>
<keyword evidence="10" id="KW-0614">Plasmid</keyword>
<evidence type="ECO:0000256" key="2">
    <source>
        <dbReference type="ARBA" id="ARBA00009677"/>
    </source>
</evidence>
<dbReference type="PANTHER" id="PTHR30435">
    <property type="entry name" value="FLAGELLAR PROTEIN"/>
    <property type="match status" value="1"/>
</dbReference>
<dbReference type="InterPro" id="IPR020013">
    <property type="entry name" value="Flagellar_FlgE/F/G"/>
</dbReference>
<sequence length="247" mass="26509">MDNSGFVLLSHSQALRRRMDVVANNMANLSTVGFKAERPVFHEFVERADSALVDDAKETSFVLDFRAIHDMSDGAFQPTGNPLDVMIEGPGYLGVELPNGDTAYTRAGFVHVLENGDLATPGGQPLLDEAGQRINVPPEQSAQLSIAADGSVMAGEDVVGRLAVTVFDDETNLTPRGDNTYAGALGRVLGAEETKLRSGGVEGSNVQAIRETTNMIEIQRAYQTGINMTESVGEMRKRAIDRLGRVG</sequence>
<feature type="domain" description="Flagellar basal body rod protein N-terminal" evidence="7">
    <location>
        <begin position="13"/>
        <end position="35"/>
    </location>
</feature>
<keyword evidence="10" id="KW-0966">Cell projection</keyword>
<dbReference type="Pfam" id="PF06429">
    <property type="entry name" value="Flg_bbr_C"/>
    <property type="match status" value="1"/>
</dbReference>
<dbReference type="Pfam" id="PF00460">
    <property type="entry name" value="Flg_bb_rod"/>
    <property type="match status" value="1"/>
</dbReference>
<evidence type="ECO:0000259" key="7">
    <source>
        <dbReference type="Pfam" id="PF00460"/>
    </source>
</evidence>
<keyword evidence="10" id="KW-0969">Cilium</keyword>
<proteinExistence type="inferred from homology"/>
<dbReference type="OrthoDB" id="9804559at2"/>
<dbReference type="KEGG" id="err:DVR09_16965"/>
<dbReference type="EMBL" id="CP031358">
    <property type="protein sequence ID" value="AXK44141.1"/>
    <property type="molecule type" value="Genomic_DNA"/>
</dbReference>
<accession>A0A345YJN9</accession>
<dbReference type="InterPro" id="IPR037925">
    <property type="entry name" value="FlgE/F/G-like"/>
</dbReference>
<dbReference type="PANTHER" id="PTHR30435:SF18">
    <property type="entry name" value="FLAGELLAR BASAL-BODY ROD PROTEIN FLGF"/>
    <property type="match status" value="1"/>
</dbReference>
<dbReference type="SUPFAM" id="SSF117143">
    <property type="entry name" value="Flagellar hook protein flgE"/>
    <property type="match status" value="1"/>
</dbReference>